<name>A0AAV2JIQ9_KNICA</name>
<evidence type="ECO:0000313" key="1">
    <source>
        <dbReference type="EMBL" id="CAL1575059.1"/>
    </source>
</evidence>
<gene>
    <name evidence="1" type="ORF">KC01_LOCUS6704</name>
</gene>
<reference evidence="1 2" key="1">
    <citation type="submission" date="2024-04" db="EMBL/GenBank/DDBJ databases">
        <authorList>
            <person name="Waldvogel A.-M."/>
            <person name="Schoenle A."/>
        </authorList>
    </citation>
    <scope>NUCLEOTIDE SEQUENCE [LARGE SCALE GENOMIC DNA]</scope>
</reference>
<sequence>MECVQQSIVEKPKKSEEEASQLFKIIQTEMEQRGALEPFVQTFTTVKPAPLLNDWTIKTIRTPSYKASGATAVSELRKDLNIEMETLFKGKMESCS</sequence>
<protein>
    <submittedName>
        <fullName evidence="1">Uncharacterized protein</fullName>
    </submittedName>
</protein>
<keyword evidence="2" id="KW-1185">Reference proteome</keyword>
<evidence type="ECO:0000313" key="2">
    <source>
        <dbReference type="Proteomes" id="UP001497482"/>
    </source>
</evidence>
<dbReference type="AlphaFoldDB" id="A0AAV2JIQ9"/>
<dbReference type="Proteomes" id="UP001497482">
    <property type="component" value="Chromosome 12"/>
</dbReference>
<accession>A0AAV2JIQ9</accession>
<organism evidence="1 2">
    <name type="scientific">Knipowitschia caucasica</name>
    <name type="common">Caucasian dwarf goby</name>
    <name type="synonym">Pomatoschistus caucasicus</name>
    <dbReference type="NCBI Taxonomy" id="637954"/>
    <lineage>
        <taxon>Eukaryota</taxon>
        <taxon>Metazoa</taxon>
        <taxon>Chordata</taxon>
        <taxon>Craniata</taxon>
        <taxon>Vertebrata</taxon>
        <taxon>Euteleostomi</taxon>
        <taxon>Actinopterygii</taxon>
        <taxon>Neopterygii</taxon>
        <taxon>Teleostei</taxon>
        <taxon>Neoteleostei</taxon>
        <taxon>Acanthomorphata</taxon>
        <taxon>Gobiaria</taxon>
        <taxon>Gobiiformes</taxon>
        <taxon>Gobioidei</taxon>
        <taxon>Gobiidae</taxon>
        <taxon>Gobiinae</taxon>
        <taxon>Knipowitschia</taxon>
    </lineage>
</organism>
<proteinExistence type="predicted"/>
<dbReference type="EMBL" id="OZ035834">
    <property type="protein sequence ID" value="CAL1575059.1"/>
    <property type="molecule type" value="Genomic_DNA"/>
</dbReference>